<comment type="function">
    <text evidence="6">Decapping enzyme for NAD-capped RNAs: specifically hydrolyzes the nicotinamide adenine dinucleotide (NAD) cap from a subset of RNAs by removing the entire NAD moiety from the 5'-end of an NAD-capped RNA.</text>
</comment>
<comment type="catalytic activity">
    <reaction evidence="4">
        <text>a 5'-end triphospho-ribonucleoside in mRNA + H2O = a 5'-end phospho-ribonucleoside in mRNA + diphosphate + H(+)</text>
        <dbReference type="Rhea" id="RHEA:78683"/>
        <dbReference type="Rhea" id="RHEA-COMP:15692"/>
        <dbReference type="Rhea" id="RHEA-COMP:17164"/>
        <dbReference type="ChEBI" id="CHEBI:15377"/>
        <dbReference type="ChEBI" id="CHEBI:15378"/>
        <dbReference type="ChEBI" id="CHEBI:33019"/>
        <dbReference type="ChEBI" id="CHEBI:138282"/>
        <dbReference type="ChEBI" id="CHEBI:167618"/>
    </reaction>
    <physiologicalReaction direction="left-to-right" evidence="4">
        <dbReference type="Rhea" id="RHEA:78684"/>
    </physiologicalReaction>
</comment>
<comment type="cofactor">
    <cofactor evidence="1 6">
        <name>a divalent metal cation</name>
        <dbReference type="ChEBI" id="CHEBI:60240"/>
    </cofactor>
</comment>
<reference evidence="10" key="1">
    <citation type="submission" date="2024-04" db="EMBL/GenBank/DDBJ databases">
        <authorList>
            <person name="Shaw F."/>
            <person name="Minotto A."/>
        </authorList>
    </citation>
    <scope>NUCLEOTIDE SEQUENCE [LARGE SCALE GENOMIC DNA]</scope>
</reference>
<sequence length="448" mass="50446">MLSRKRSTSAESESRRTKPRLCSIDADNASQAMPQTAVKLAYSTVLRMAGPISPVAFQQPSSLLTFSYSPSHELEFTDSALRYYVHPPRNADLRHGYDRWIRRPEERGRIDNLLRAVIRVRTNMDAQDLNGAGWLRDIGIVSWRGVMTKIMTAPYEERDSWELNVMMVDGTLYFEEHLTENKLAEKNNVAPHHRMQMYYGYAFESYCTSSTPAPSKGTAAGTWGGDVNTNVQWCSVVKTKLGDTRIVIGGEVDCVRGHFTGNTDSFVELKTSLIIRGAQDEAHFEKKLLKFYFQSFLLGVPEIVVGFRTAAGRLSKVQSFRTMEIPRLVRNKPGAWDPLVCLDWGKRFIELLKSTIVSRPSTLGDPLPVWRVKFTPRSGVTISPLDKPGLDEVVNGEDRVGFLPQWYFDDIRSAERRSSELHPSVNARSAGPNASPEKTSTLPPGWQI</sequence>
<evidence type="ECO:0000256" key="1">
    <source>
        <dbReference type="ARBA" id="ARBA00001968"/>
    </source>
</evidence>
<evidence type="ECO:0000313" key="10">
    <source>
        <dbReference type="Proteomes" id="UP001497453"/>
    </source>
</evidence>
<dbReference type="EC" id="3.6.1.-" evidence="6"/>
<evidence type="ECO:0000256" key="7">
    <source>
        <dbReference type="SAM" id="MobiDB-lite"/>
    </source>
</evidence>
<accession>A0ABP1EAY7</accession>
<dbReference type="EMBL" id="OZ037952">
    <property type="protein sequence ID" value="CAL1717181.1"/>
    <property type="molecule type" value="Genomic_DNA"/>
</dbReference>
<keyword evidence="6" id="KW-0378">Hydrolase</keyword>
<organism evidence="9 10">
    <name type="scientific">Somion occarium</name>
    <dbReference type="NCBI Taxonomy" id="3059160"/>
    <lineage>
        <taxon>Eukaryota</taxon>
        <taxon>Fungi</taxon>
        <taxon>Dikarya</taxon>
        <taxon>Basidiomycota</taxon>
        <taxon>Agaricomycotina</taxon>
        <taxon>Agaricomycetes</taxon>
        <taxon>Polyporales</taxon>
        <taxon>Cerrenaceae</taxon>
        <taxon>Somion</taxon>
    </lineage>
</organism>
<keyword evidence="10" id="KW-1185">Reference proteome</keyword>
<keyword evidence="6" id="KW-0479">Metal-binding</keyword>
<comment type="subcellular location">
    <subcellularLocation>
        <location evidence="6">Nucleus</location>
    </subcellularLocation>
</comment>
<evidence type="ECO:0000313" key="9">
    <source>
        <dbReference type="EMBL" id="CAL1717181.1"/>
    </source>
</evidence>
<dbReference type="Pfam" id="PF08652">
    <property type="entry name" value="RAI1"/>
    <property type="match status" value="1"/>
</dbReference>
<dbReference type="InterPro" id="IPR039039">
    <property type="entry name" value="RAI1-like_fam"/>
</dbReference>
<evidence type="ECO:0000256" key="2">
    <source>
        <dbReference type="ARBA" id="ARBA00006562"/>
    </source>
</evidence>
<evidence type="ECO:0000259" key="8">
    <source>
        <dbReference type="Pfam" id="PF08652"/>
    </source>
</evidence>
<comment type="similarity">
    <text evidence="2 6">Belongs to the DXO/Dom3Z family.</text>
</comment>
<dbReference type="PANTHER" id="PTHR12395:SF9">
    <property type="entry name" value="DECAPPING AND EXORIBONUCLEASE PROTEIN"/>
    <property type="match status" value="1"/>
</dbReference>
<dbReference type="Proteomes" id="UP001497453">
    <property type="component" value="Chromosome 9"/>
</dbReference>
<evidence type="ECO:0000256" key="4">
    <source>
        <dbReference type="ARBA" id="ARBA00044692"/>
    </source>
</evidence>
<comment type="catalytic activity">
    <reaction evidence="3">
        <text>a 5'-end (N(7)-methyl 5'-triphosphoguanosine)-ribonucleoside-ribonucleotide in mRNA + H2O = a (N(7)-methyl 5'-triphosphoguanosine)-nucleoside + a 5'-end phospho-ribonucleoside in mRNA + H(+)</text>
        <dbReference type="Rhea" id="RHEA:66928"/>
        <dbReference type="Rhea" id="RHEA-COMP:15692"/>
        <dbReference type="Rhea" id="RHEA-COMP:17313"/>
        <dbReference type="ChEBI" id="CHEBI:15377"/>
        <dbReference type="ChEBI" id="CHEBI:15378"/>
        <dbReference type="ChEBI" id="CHEBI:138282"/>
        <dbReference type="ChEBI" id="CHEBI:172876"/>
        <dbReference type="ChEBI" id="CHEBI:172877"/>
    </reaction>
    <physiologicalReaction direction="left-to-right" evidence="3">
        <dbReference type="Rhea" id="RHEA:66929"/>
    </physiologicalReaction>
</comment>
<feature type="region of interest" description="Disordered" evidence="7">
    <location>
        <begin position="419"/>
        <end position="448"/>
    </location>
</feature>
<keyword evidence="6" id="KW-0539">Nucleus</keyword>
<evidence type="ECO:0000256" key="3">
    <source>
        <dbReference type="ARBA" id="ARBA00044676"/>
    </source>
</evidence>
<evidence type="ECO:0000256" key="6">
    <source>
        <dbReference type="RuleBase" id="RU367113"/>
    </source>
</evidence>
<dbReference type="InterPro" id="IPR013961">
    <property type="entry name" value="RAI1"/>
</dbReference>
<name>A0ABP1EAY7_9APHY</name>
<gene>
    <name evidence="9" type="ORF">GFSPODELE1_LOCUS11085</name>
</gene>
<keyword evidence="6" id="KW-0547">Nucleotide-binding</keyword>
<proteinExistence type="inferred from homology"/>
<keyword evidence="6" id="KW-0694">RNA-binding</keyword>
<dbReference type="PANTHER" id="PTHR12395">
    <property type="entry name" value="DOM-3 RELATED"/>
    <property type="match status" value="1"/>
</dbReference>
<comment type="catalytic activity">
    <reaction evidence="5">
        <text>a 5'-end NAD(+)-phospho-ribonucleoside in mRNA + H2O = a 5'-end phospho-ribonucleoside in mRNA + NAD(+) + H(+)</text>
        <dbReference type="Rhea" id="RHEA:60880"/>
        <dbReference type="Rhea" id="RHEA-COMP:15692"/>
        <dbReference type="Rhea" id="RHEA-COMP:15698"/>
        <dbReference type="ChEBI" id="CHEBI:15377"/>
        <dbReference type="ChEBI" id="CHEBI:15378"/>
        <dbReference type="ChEBI" id="CHEBI:57540"/>
        <dbReference type="ChEBI" id="CHEBI:138282"/>
        <dbReference type="ChEBI" id="CHEBI:144029"/>
    </reaction>
    <physiologicalReaction direction="left-to-right" evidence="5">
        <dbReference type="Rhea" id="RHEA:60881"/>
    </physiologicalReaction>
</comment>
<protein>
    <recommendedName>
        <fullName evidence="6">Decapping nuclease</fullName>
        <ecNumber evidence="6">3.6.1.-</ecNumber>
    </recommendedName>
</protein>
<evidence type="ECO:0000256" key="5">
    <source>
        <dbReference type="ARBA" id="ARBA00048124"/>
    </source>
</evidence>
<feature type="region of interest" description="Disordered" evidence="7">
    <location>
        <begin position="1"/>
        <end position="20"/>
    </location>
</feature>
<feature type="domain" description="RAI1-like" evidence="8">
    <location>
        <begin position="58"/>
        <end position="407"/>
    </location>
</feature>
<keyword evidence="6" id="KW-0540">Nuclease</keyword>